<dbReference type="PANTHER" id="PTHR33103">
    <property type="entry name" value="OS01G0153900 PROTEIN"/>
    <property type="match status" value="1"/>
</dbReference>
<evidence type="ECO:0000313" key="2">
    <source>
        <dbReference type="Proteomes" id="UP000467841"/>
    </source>
</evidence>
<dbReference type="InterPro" id="IPR007750">
    <property type="entry name" value="DUF674"/>
</dbReference>
<accession>A0A6D2JZU8</accession>
<dbReference type="EMBL" id="CACVBM020001329">
    <property type="protein sequence ID" value="CAA7045824.1"/>
    <property type="molecule type" value="Genomic_DNA"/>
</dbReference>
<protein>
    <recommendedName>
        <fullName evidence="3">DUF674 domain-containing protein</fullName>
    </recommendedName>
</protein>
<gene>
    <name evidence="1" type="ORF">MERR_LOCUS33059</name>
</gene>
<reference evidence="1" key="1">
    <citation type="submission" date="2020-01" db="EMBL/GenBank/DDBJ databases">
        <authorList>
            <person name="Mishra B."/>
        </authorList>
    </citation>
    <scope>NUCLEOTIDE SEQUENCE [LARGE SCALE GENOMIC DNA]</scope>
</reference>
<dbReference type="AlphaFoldDB" id="A0A6D2JZU8"/>
<sequence>MATFRLKLLVHKEKNKVVLAEVDKDFVDVLFSFLTLPMGTIVRLLKEHDQQNHQNSQDAEATSTTIGCFNNLYKSVVDMSNDDFLTEACKHILLYPLHAKERQCKGLNFDNTAVVNYYTCPDLGLVESCSKSYCNFSSLKCSCGKFMTDKYRLSEGDHEEIFVSDKKSFIVLDNMKVGFSSISLTLKTLRELGFSDVEKLDEMLVDVGHKEILALLECLFSSDTPLTDVFLMKPSSCIITKTHNMPSLADVEEGGKAEESNEEQQLSVTLFVRKQDKKVLYAESGKDFVDLLLIFLAVPLESVWELTGNNVEVGCIDNLCKSMKSLSSSSSSSQDTNVSTTYTSMLPSYYGFQSPLLGVCSEIPSPFTVTWNSEIYDLKLVYPNYDGSAESTTQSSSGLVRRGTTYMISDDLTISATNYLQLFAC</sequence>
<dbReference type="OrthoDB" id="1109800at2759"/>
<evidence type="ECO:0008006" key="3">
    <source>
        <dbReference type="Google" id="ProtNLM"/>
    </source>
</evidence>
<dbReference type="PANTHER" id="PTHR33103:SF115">
    <property type="entry name" value="DUF674 FAMILY PROTEIN"/>
    <property type="match status" value="1"/>
</dbReference>
<evidence type="ECO:0000313" key="1">
    <source>
        <dbReference type="EMBL" id="CAA7045824.1"/>
    </source>
</evidence>
<dbReference type="Proteomes" id="UP000467841">
    <property type="component" value="Unassembled WGS sequence"/>
</dbReference>
<proteinExistence type="predicted"/>
<name>A0A6D2JZU8_9BRAS</name>
<keyword evidence="2" id="KW-1185">Reference proteome</keyword>
<organism evidence="1 2">
    <name type="scientific">Microthlaspi erraticum</name>
    <dbReference type="NCBI Taxonomy" id="1685480"/>
    <lineage>
        <taxon>Eukaryota</taxon>
        <taxon>Viridiplantae</taxon>
        <taxon>Streptophyta</taxon>
        <taxon>Embryophyta</taxon>
        <taxon>Tracheophyta</taxon>
        <taxon>Spermatophyta</taxon>
        <taxon>Magnoliopsida</taxon>
        <taxon>eudicotyledons</taxon>
        <taxon>Gunneridae</taxon>
        <taxon>Pentapetalae</taxon>
        <taxon>rosids</taxon>
        <taxon>malvids</taxon>
        <taxon>Brassicales</taxon>
        <taxon>Brassicaceae</taxon>
        <taxon>Coluteocarpeae</taxon>
        <taxon>Microthlaspi</taxon>
    </lineage>
</organism>
<comment type="caution">
    <text evidence="1">The sequence shown here is derived from an EMBL/GenBank/DDBJ whole genome shotgun (WGS) entry which is preliminary data.</text>
</comment>
<dbReference type="Pfam" id="PF05056">
    <property type="entry name" value="DUF674"/>
    <property type="match status" value="1"/>
</dbReference>